<dbReference type="RefSeq" id="WP_049681894.1">
    <property type="nucleotide sequence ID" value="NZ_LFZW01000001.1"/>
</dbReference>
<dbReference type="STRING" id="1679170.AC625_14355"/>
<keyword evidence="2" id="KW-1185">Reference proteome</keyword>
<proteinExistence type="predicted"/>
<comment type="caution">
    <text evidence="1">The sequence shown here is derived from an EMBL/GenBank/DDBJ whole genome shotgun (WGS) entry which is preliminary data.</text>
</comment>
<dbReference type="PATRIC" id="fig|1679170.3.peg.3275"/>
<name>A0A0K9GV72_9BACI</name>
<dbReference type="OrthoDB" id="7163760at2"/>
<evidence type="ECO:0008006" key="3">
    <source>
        <dbReference type="Google" id="ProtNLM"/>
    </source>
</evidence>
<dbReference type="AlphaFoldDB" id="A0A0K9GV72"/>
<evidence type="ECO:0000313" key="2">
    <source>
        <dbReference type="Proteomes" id="UP000037146"/>
    </source>
</evidence>
<protein>
    <recommendedName>
        <fullName evidence="3">N-acetyltransferase domain-containing protein</fullName>
    </recommendedName>
</protein>
<sequence>MNKIKTWEFDDYSIILLETNICKCLHIIDNQNKELCGWLDFDGFYLGINSKVIVSGIYILEPYKNKGLLQILIGVLEVIYLENYNCYSIEVDVMNPKIKSYIRRLMRTSRFNNAEWILDESKSLTHNAVLGALIVFNILTKKKKQLLIDVGVI</sequence>
<dbReference type="Proteomes" id="UP000037146">
    <property type="component" value="Unassembled WGS sequence"/>
</dbReference>
<organism evidence="1 2">
    <name type="scientific">Peribacillus loiseleuriae</name>
    <dbReference type="NCBI Taxonomy" id="1679170"/>
    <lineage>
        <taxon>Bacteria</taxon>
        <taxon>Bacillati</taxon>
        <taxon>Bacillota</taxon>
        <taxon>Bacilli</taxon>
        <taxon>Bacillales</taxon>
        <taxon>Bacillaceae</taxon>
        <taxon>Peribacillus</taxon>
    </lineage>
</organism>
<dbReference type="EMBL" id="LFZW01000001">
    <property type="protein sequence ID" value="KMY50540.1"/>
    <property type="molecule type" value="Genomic_DNA"/>
</dbReference>
<evidence type="ECO:0000313" key="1">
    <source>
        <dbReference type="EMBL" id="KMY50540.1"/>
    </source>
</evidence>
<accession>A0A0K9GV72</accession>
<gene>
    <name evidence="1" type="ORF">AC625_14355</name>
</gene>
<reference evidence="2" key="1">
    <citation type="submission" date="2015-07" db="EMBL/GenBank/DDBJ databases">
        <title>Genome sequencing project for genomic taxonomy and phylogenomics of Bacillus-like bacteria.</title>
        <authorList>
            <person name="Liu B."/>
            <person name="Wang J."/>
            <person name="Zhu Y."/>
            <person name="Liu G."/>
            <person name="Chen Q."/>
            <person name="Chen Z."/>
            <person name="Lan J."/>
            <person name="Che J."/>
            <person name="Ge C."/>
            <person name="Shi H."/>
            <person name="Pan Z."/>
            <person name="Liu X."/>
        </authorList>
    </citation>
    <scope>NUCLEOTIDE SEQUENCE [LARGE SCALE GENOMIC DNA]</scope>
    <source>
        <strain evidence="2">FJAT-27997</strain>
    </source>
</reference>